<feature type="transmembrane region" description="Helical" evidence="1">
    <location>
        <begin position="9"/>
        <end position="27"/>
    </location>
</feature>
<feature type="transmembrane region" description="Helical" evidence="1">
    <location>
        <begin position="78"/>
        <end position="107"/>
    </location>
</feature>
<dbReference type="PATRIC" id="fig|189381.12.peg.3580"/>
<evidence type="ECO:0000313" key="4">
    <source>
        <dbReference type="Proteomes" id="UP000037405"/>
    </source>
</evidence>
<proteinExistence type="predicted"/>
<feature type="domain" description="DUF1468" evidence="2">
    <location>
        <begin position="9"/>
        <end position="146"/>
    </location>
</feature>
<reference evidence="4" key="1">
    <citation type="submission" date="2015-07" db="EMBL/GenBank/DDBJ databases">
        <title>Fjat-14235 jcm11544.</title>
        <authorList>
            <person name="Liu B."/>
            <person name="Wang J."/>
            <person name="Zhu Y."/>
            <person name="Liu G."/>
            <person name="Chen Q."/>
            <person name="Chen Z."/>
            <person name="Lan J."/>
            <person name="Che J."/>
            <person name="Ge C."/>
            <person name="Shi H."/>
            <person name="Pan Z."/>
            <person name="Liu X."/>
        </authorList>
    </citation>
    <scope>NUCLEOTIDE SEQUENCE [LARGE SCALE GENOMIC DNA]</scope>
    <source>
        <strain evidence="4">JCM 11544</strain>
    </source>
</reference>
<name>A0A0M0G017_9BACI</name>
<keyword evidence="1" id="KW-0812">Transmembrane</keyword>
<comment type="caution">
    <text evidence="3">The sequence shown here is derived from an EMBL/GenBank/DDBJ whole genome shotgun (WGS) entry which is preliminary data.</text>
</comment>
<dbReference type="STRING" id="189381.GCA_900166615_00171"/>
<evidence type="ECO:0000259" key="2">
    <source>
        <dbReference type="Pfam" id="PF07331"/>
    </source>
</evidence>
<feature type="transmembrane region" description="Helical" evidence="1">
    <location>
        <begin position="119"/>
        <end position="141"/>
    </location>
</feature>
<evidence type="ECO:0000256" key="1">
    <source>
        <dbReference type="SAM" id="Phobius"/>
    </source>
</evidence>
<dbReference type="OrthoDB" id="2426743at2"/>
<dbReference type="EMBL" id="LGUE01000008">
    <property type="protein sequence ID" value="KON83155.1"/>
    <property type="molecule type" value="Genomic_DNA"/>
</dbReference>
<keyword evidence="1" id="KW-0472">Membrane</keyword>
<organism evidence="3 4">
    <name type="scientific">Rossellomorea marisflavi</name>
    <dbReference type="NCBI Taxonomy" id="189381"/>
    <lineage>
        <taxon>Bacteria</taxon>
        <taxon>Bacillati</taxon>
        <taxon>Bacillota</taxon>
        <taxon>Bacilli</taxon>
        <taxon>Bacillales</taxon>
        <taxon>Bacillaceae</taxon>
        <taxon>Rossellomorea</taxon>
    </lineage>
</organism>
<dbReference type="AlphaFoldDB" id="A0A0M0G017"/>
<keyword evidence="1" id="KW-1133">Transmembrane helix</keyword>
<protein>
    <recommendedName>
        <fullName evidence="2">DUF1468 domain-containing protein</fullName>
    </recommendedName>
</protein>
<dbReference type="Pfam" id="PF07331">
    <property type="entry name" value="TctB"/>
    <property type="match status" value="1"/>
</dbReference>
<sequence length="152" mass="16979">MKLTVNKSISIVLMLVSVLYLMMAFLLPEYPFVPVDADLIPKILGFCLLILSVCFFFSKDIDTEDQKAKRVIPKKEVLMLLAVMGLVLIYITFLEVAGFVLMTTAFIIVCSRLLGYKKWVPNIITAVVFSGGAYSLFNYALSIRLPAGILPF</sequence>
<feature type="transmembrane region" description="Helical" evidence="1">
    <location>
        <begin position="39"/>
        <end position="57"/>
    </location>
</feature>
<dbReference type="Proteomes" id="UP000037405">
    <property type="component" value="Unassembled WGS sequence"/>
</dbReference>
<gene>
    <name evidence="3" type="ORF">AF331_20220</name>
</gene>
<dbReference type="InterPro" id="IPR009936">
    <property type="entry name" value="DUF1468"/>
</dbReference>
<keyword evidence="4" id="KW-1185">Reference proteome</keyword>
<evidence type="ECO:0000313" key="3">
    <source>
        <dbReference type="EMBL" id="KON83155.1"/>
    </source>
</evidence>
<accession>A0A0M0G017</accession>
<dbReference type="RefSeq" id="WP_053429776.1">
    <property type="nucleotide sequence ID" value="NZ_JAMQJB010000005.1"/>
</dbReference>